<dbReference type="AlphaFoldDB" id="A0A4P0Y414"/>
<protein>
    <submittedName>
        <fullName evidence="1">Uncharacterized protein</fullName>
    </submittedName>
</protein>
<dbReference type="EMBL" id="CABDVL010000003">
    <property type="protein sequence ID" value="VTM54973.1"/>
    <property type="molecule type" value="Genomic_DNA"/>
</dbReference>
<reference evidence="1" key="1">
    <citation type="submission" date="2019-04" db="EMBL/GenBank/DDBJ databases">
        <authorList>
            <consortium name="Pathogen Informatics"/>
        </authorList>
    </citation>
    <scope>NUCLEOTIDE SEQUENCE</scope>
    <source>
        <strain evidence="1">NCTC9183</strain>
    </source>
</reference>
<name>A0A4P0Y414_KLEPN</name>
<gene>
    <name evidence="1" type="ORF">NCTC9183_03295</name>
</gene>
<proteinExistence type="predicted"/>
<sequence>MLSGDRFDGIDFRQHFAGDADDLLPGRRHLGKCLPAAGKDLNAQLILQHADLLTDTRLGGIEPFGGG</sequence>
<organism evidence="1">
    <name type="scientific">Klebsiella pneumoniae</name>
    <dbReference type="NCBI Taxonomy" id="573"/>
    <lineage>
        <taxon>Bacteria</taxon>
        <taxon>Pseudomonadati</taxon>
        <taxon>Pseudomonadota</taxon>
        <taxon>Gammaproteobacteria</taxon>
        <taxon>Enterobacterales</taxon>
        <taxon>Enterobacteriaceae</taxon>
        <taxon>Klebsiella/Raoultella group</taxon>
        <taxon>Klebsiella</taxon>
        <taxon>Klebsiella pneumoniae complex</taxon>
    </lineage>
</organism>
<dbReference type="Proteomes" id="UP000507695">
    <property type="component" value="Unassembled WGS sequence"/>
</dbReference>
<evidence type="ECO:0000313" key="1">
    <source>
        <dbReference type="EMBL" id="VTM54973.1"/>
    </source>
</evidence>
<accession>A0A4P0Y414</accession>